<dbReference type="EMBL" id="BMVU01000011">
    <property type="protein sequence ID" value="GGX72831.1"/>
    <property type="molecule type" value="Genomic_DNA"/>
</dbReference>
<reference evidence="1" key="1">
    <citation type="journal article" date="2014" name="Int. J. Syst. Evol. Microbiol.">
        <title>Complete genome sequence of Corynebacterium casei LMG S-19264T (=DSM 44701T), isolated from a smear-ripened cheese.</title>
        <authorList>
            <consortium name="US DOE Joint Genome Institute (JGI-PGF)"/>
            <person name="Walter F."/>
            <person name="Albersmeier A."/>
            <person name="Kalinowski J."/>
            <person name="Ruckert C."/>
        </authorList>
    </citation>
    <scope>NUCLEOTIDE SEQUENCE</scope>
    <source>
        <strain evidence="1">JCM 4790</strain>
    </source>
</reference>
<dbReference type="RefSeq" id="WP_190190622.1">
    <property type="nucleotide sequence ID" value="NZ_BMVU01000011.1"/>
</dbReference>
<organism evidence="1 2">
    <name type="scientific">Streptomyces minutiscleroticus</name>
    <dbReference type="NCBI Taxonomy" id="68238"/>
    <lineage>
        <taxon>Bacteria</taxon>
        <taxon>Bacillati</taxon>
        <taxon>Actinomycetota</taxon>
        <taxon>Actinomycetes</taxon>
        <taxon>Kitasatosporales</taxon>
        <taxon>Streptomycetaceae</taxon>
        <taxon>Streptomyces</taxon>
    </lineage>
</organism>
<dbReference type="Proteomes" id="UP000619244">
    <property type="component" value="Unassembled WGS sequence"/>
</dbReference>
<gene>
    <name evidence="1" type="ORF">GCM10010358_28900</name>
</gene>
<accession>A0A918KR98</accession>
<evidence type="ECO:0000313" key="1">
    <source>
        <dbReference type="EMBL" id="GGX72831.1"/>
    </source>
</evidence>
<dbReference type="AlphaFoldDB" id="A0A918KR98"/>
<keyword evidence="2" id="KW-1185">Reference proteome</keyword>
<sequence>MTEILLALAYPVVVSASGIAGGAHCLWRRHRARRGHHDPHVYPGSARHHADLAARTARDEAVVRHAGRIVAAELGRVGDLYETPDARSAGRTA</sequence>
<evidence type="ECO:0000313" key="2">
    <source>
        <dbReference type="Proteomes" id="UP000619244"/>
    </source>
</evidence>
<proteinExistence type="predicted"/>
<protein>
    <submittedName>
        <fullName evidence="1">Uncharacterized protein</fullName>
    </submittedName>
</protein>
<name>A0A918KR98_9ACTN</name>
<comment type="caution">
    <text evidence="1">The sequence shown here is derived from an EMBL/GenBank/DDBJ whole genome shotgun (WGS) entry which is preliminary data.</text>
</comment>
<reference evidence="1" key="2">
    <citation type="submission" date="2020-09" db="EMBL/GenBank/DDBJ databases">
        <authorList>
            <person name="Sun Q."/>
            <person name="Ohkuma M."/>
        </authorList>
    </citation>
    <scope>NUCLEOTIDE SEQUENCE</scope>
    <source>
        <strain evidence="1">JCM 4790</strain>
    </source>
</reference>